<keyword evidence="5" id="KW-0547">Nucleotide-binding</keyword>
<reference evidence="13 14" key="1">
    <citation type="submission" date="2019-07" db="EMBL/GenBank/DDBJ databases">
        <title>Genomics analysis of Aphanomyces spp. identifies a new class of oomycete effector associated with host adaptation.</title>
        <authorList>
            <person name="Gaulin E."/>
        </authorList>
    </citation>
    <scope>NUCLEOTIDE SEQUENCE [LARGE SCALE GENOMIC DNA]</scope>
    <source>
        <strain evidence="13 14">ATCC 201684</strain>
    </source>
</reference>
<dbReference type="PROSITE" id="PS50929">
    <property type="entry name" value="ABC_TM1F"/>
    <property type="match status" value="1"/>
</dbReference>
<gene>
    <name evidence="13" type="ORF">Ae201684_010758</name>
</gene>
<dbReference type="Gene3D" id="3.40.50.300">
    <property type="entry name" value="P-loop containing nucleotide triphosphate hydrolases"/>
    <property type="match status" value="1"/>
</dbReference>
<protein>
    <submittedName>
        <fullName evidence="13">Uncharacterized protein</fullName>
    </submittedName>
</protein>
<dbReference type="GO" id="GO:0090374">
    <property type="term" value="P:oligopeptide export from mitochondrion"/>
    <property type="evidence" value="ECO:0007669"/>
    <property type="project" value="TreeGrafter"/>
</dbReference>
<dbReference type="Pfam" id="PF00005">
    <property type="entry name" value="ABC_tran"/>
    <property type="match status" value="1"/>
</dbReference>
<dbReference type="Pfam" id="PF00664">
    <property type="entry name" value="ABC_membrane"/>
    <property type="match status" value="1"/>
</dbReference>
<evidence type="ECO:0000313" key="13">
    <source>
        <dbReference type="EMBL" id="KAF0732106.1"/>
    </source>
</evidence>
<evidence type="ECO:0000256" key="3">
    <source>
        <dbReference type="ARBA" id="ARBA00022475"/>
    </source>
</evidence>
<feature type="transmembrane region" description="Helical" evidence="10">
    <location>
        <begin position="90"/>
        <end position="110"/>
    </location>
</feature>
<keyword evidence="6" id="KW-0067">ATP-binding</keyword>
<evidence type="ECO:0000256" key="1">
    <source>
        <dbReference type="ARBA" id="ARBA00004651"/>
    </source>
</evidence>
<feature type="region of interest" description="Disordered" evidence="9">
    <location>
        <begin position="1"/>
        <end position="25"/>
    </location>
</feature>
<dbReference type="InterPro" id="IPR011527">
    <property type="entry name" value="ABC1_TM_dom"/>
</dbReference>
<dbReference type="Proteomes" id="UP000481153">
    <property type="component" value="Unassembled WGS sequence"/>
</dbReference>
<dbReference type="PROSITE" id="PS00211">
    <property type="entry name" value="ABC_TRANSPORTER_1"/>
    <property type="match status" value="1"/>
</dbReference>
<dbReference type="InterPro" id="IPR017871">
    <property type="entry name" value="ABC_transporter-like_CS"/>
</dbReference>
<evidence type="ECO:0000256" key="7">
    <source>
        <dbReference type="ARBA" id="ARBA00022989"/>
    </source>
</evidence>
<name>A0A6G0WX02_9STRA</name>
<dbReference type="PROSITE" id="PS50893">
    <property type="entry name" value="ABC_TRANSPORTER_2"/>
    <property type="match status" value="1"/>
</dbReference>
<comment type="caution">
    <text evidence="13">The sequence shown here is derived from an EMBL/GenBank/DDBJ whole genome shotgun (WGS) entry which is preliminary data.</text>
</comment>
<dbReference type="PANTHER" id="PTHR43394">
    <property type="entry name" value="ATP-DEPENDENT PERMEASE MDL1, MITOCHONDRIAL"/>
    <property type="match status" value="1"/>
</dbReference>
<evidence type="ECO:0000256" key="5">
    <source>
        <dbReference type="ARBA" id="ARBA00022741"/>
    </source>
</evidence>
<dbReference type="FunFam" id="3.40.50.300:FF:000299">
    <property type="entry name" value="ABC transporter ATP-binding protein/permease"/>
    <property type="match status" value="1"/>
</dbReference>
<dbReference type="SUPFAM" id="SSF90123">
    <property type="entry name" value="ABC transporter transmembrane region"/>
    <property type="match status" value="1"/>
</dbReference>
<proteinExistence type="predicted"/>
<keyword evidence="8 10" id="KW-0472">Membrane</keyword>
<dbReference type="PANTHER" id="PTHR43394:SF15">
    <property type="entry name" value="ALPHA-FACTOR-TRANSPORTING ATPASE"/>
    <property type="match status" value="1"/>
</dbReference>
<dbReference type="InterPro" id="IPR003593">
    <property type="entry name" value="AAA+_ATPase"/>
</dbReference>
<evidence type="ECO:0000256" key="2">
    <source>
        <dbReference type="ARBA" id="ARBA00022448"/>
    </source>
</evidence>
<feature type="transmembrane region" description="Helical" evidence="10">
    <location>
        <begin position="190"/>
        <end position="212"/>
    </location>
</feature>
<evidence type="ECO:0000259" key="11">
    <source>
        <dbReference type="PROSITE" id="PS50893"/>
    </source>
</evidence>
<dbReference type="GO" id="GO:0016887">
    <property type="term" value="F:ATP hydrolysis activity"/>
    <property type="evidence" value="ECO:0007669"/>
    <property type="project" value="InterPro"/>
</dbReference>
<dbReference type="InterPro" id="IPR027417">
    <property type="entry name" value="P-loop_NTPase"/>
</dbReference>
<evidence type="ECO:0000256" key="10">
    <source>
        <dbReference type="SAM" id="Phobius"/>
    </source>
</evidence>
<dbReference type="GO" id="GO:0005886">
    <property type="term" value="C:plasma membrane"/>
    <property type="evidence" value="ECO:0007669"/>
    <property type="project" value="UniProtKB-SubCell"/>
</dbReference>
<feature type="domain" description="ABC transporter" evidence="11">
    <location>
        <begin position="364"/>
        <end position="593"/>
    </location>
</feature>
<evidence type="ECO:0000259" key="12">
    <source>
        <dbReference type="PROSITE" id="PS50929"/>
    </source>
</evidence>
<comment type="subcellular location">
    <subcellularLocation>
        <location evidence="1">Cell membrane</location>
        <topology evidence="1">Multi-pass membrane protein</topology>
    </subcellularLocation>
</comment>
<evidence type="ECO:0000256" key="4">
    <source>
        <dbReference type="ARBA" id="ARBA00022692"/>
    </source>
</evidence>
<dbReference type="SMART" id="SM00382">
    <property type="entry name" value="AAA"/>
    <property type="match status" value="1"/>
</dbReference>
<dbReference type="InterPro" id="IPR036640">
    <property type="entry name" value="ABC1_TM_sf"/>
</dbReference>
<accession>A0A6G0WX02</accession>
<organism evidence="13 14">
    <name type="scientific">Aphanomyces euteiches</name>
    <dbReference type="NCBI Taxonomy" id="100861"/>
    <lineage>
        <taxon>Eukaryota</taxon>
        <taxon>Sar</taxon>
        <taxon>Stramenopiles</taxon>
        <taxon>Oomycota</taxon>
        <taxon>Saprolegniomycetes</taxon>
        <taxon>Saprolegniales</taxon>
        <taxon>Verrucalvaceae</taxon>
        <taxon>Aphanomyces</taxon>
    </lineage>
</organism>
<feature type="domain" description="ABC transmembrane type-1" evidence="12">
    <location>
        <begin position="50"/>
        <end position="333"/>
    </location>
</feature>
<dbReference type="GO" id="GO:0005524">
    <property type="term" value="F:ATP binding"/>
    <property type="evidence" value="ECO:0007669"/>
    <property type="project" value="UniProtKB-KW"/>
</dbReference>
<dbReference type="EMBL" id="VJMJ01000137">
    <property type="protein sequence ID" value="KAF0732106.1"/>
    <property type="molecule type" value="Genomic_DNA"/>
</dbReference>
<dbReference type="GO" id="GO:0005743">
    <property type="term" value="C:mitochondrial inner membrane"/>
    <property type="evidence" value="ECO:0007669"/>
    <property type="project" value="TreeGrafter"/>
</dbReference>
<feature type="transmembrane region" description="Helical" evidence="10">
    <location>
        <begin position="273"/>
        <end position="292"/>
    </location>
</feature>
<evidence type="ECO:0000256" key="6">
    <source>
        <dbReference type="ARBA" id="ARBA00022840"/>
    </source>
</evidence>
<evidence type="ECO:0000256" key="9">
    <source>
        <dbReference type="SAM" id="MobiDB-lite"/>
    </source>
</evidence>
<keyword evidence="2" id="KW-0813">Transport</keyword>
<dbReference type="VEuPathDB" id="FungiDB:AeMF1_007354"/>
<sequence>MRPRKPWHQVKSPDKGTAEGSLAHMKGLSERSNVRRLLDLMWLEWPSLCGGVVGLSVSSLVNLMEPLSVGTTVDVACGLPPPRGMSHRTFFLSIVAVFASGATASFLRVYCLGSVAQNTAQRLREQIYAAIIRQPMPFFTKNERTALVHSITEECHKATDAAVNLLIDGYRSVNYFVVASFMLVRISPKLTFMTMSALPILGGGVMAFKYVVKTLQRRYDAGLASLRASIDEKIGGIETVKLCTQESNEMVAFTKQTEMVSTAAHQAIAAEGVYMGGVSLATNLALSSVFWIGGSMLGNGGLTIGNLTSFMMYSGFLSTAFTKVSTLMSKVRSMNDSTQSLFDLLDQTPPKMTASSLQDIQGTVDFHDVTFGYPNKPPLLQNFTWHVPAGASVALVGSSGAGKSTVASLLTRLFEINGGQISLDGVDISTLDTTALRKYIGLVQQEANIFSGTILSNIKYANPTADYDEATAMASLTSIDDFSSAMPQGYDSPVVPSSLSGGQKQRLALARALLAKPKVLVLDEATVALDGNTEERILQAVKSKQTTIVIAHRLSTIRSCDSIAVLHEGSIVEEGTFDELNREGTVFRSLLASHSLESNS</sequence>
<keyword evidence="14" id="KW-1185">Reference proteome</keyword>
<dbReference type="SUPFAM" id="SSF52540">
    <property type="entry name" value="P-loop containing nucleoside triphosphate hydrolases"/>
    <property type="match status" value="1"/>
</dbReference>
<dbReference type="GO" id="GO:0015421">
    <property type="term" value="F:ABC-type oligopeptide transporter activity"/>
    <property type="evidence" value="ECO:0007669"/>
    <property type="project" value="TreeGrafter"/>
</dbReference>
<dbReference type="AlphaFoldDB" id="A0A6G0WX02"/>
<keyword evidence="3" id="KW-1003">Cell membrane</keyword>
<keyword evidence="4 10" id="KW-0812">Transmembrane</keyword>
<dbReference type="InterPro" id="IPR003439">
    <property type="entry name" value="ABC_transporter-like_ATP-bd"/>
</dbReference>
<dbReference type="Gene3D" id="1.20.1560.10">
    <property type="entry name" value="ABC transporter type 1, transmembrane domain"/>
    <property type="match status" value="1"/>
</dbReference>
<evidence type="ECO:0000256" key="8">
    <source>
        <dbReference type="ARBA" id="ARBA00023136"/>
    </source>
</evidence>
<dbReference type="InterPro" id="IPR039421">
    <property type="entry name" value="Type_1_exporter"/>
</dbReference>
<evidence type="ECO:0000313" key="14">
    <source>
        <dbReference type="Proteomes" id="UP000481153"/>
    </source>
</evidence>
<keyword evidence="7 10" id="KW-1133">Transmembrane helix</keyword>